<comment type="function">
    <text evidence="1 12">Required for the export of heme to the periplasm for the biogenesis of c-type cytochromes.</text>
</comment>
<keyword evidence="14" id="KW-1185">Reference proteome</keyword>
<keyword evidence="9 12" id="KW-0201">Cytochrome c-type biogenesis</keyword>
<feature type="transmembrane region" description="Helical" evidence="12">
    <location>
        <begin position="12"/>
        <end position="30"/>
    </location>
</feature>
<evidence type="ECO:0000256" key="11">
    <source>
        <dbReference type="ARBA" id="ARBA00023136"/>
    </source>
</evidence>
<comment type="subcellular location">
    <subcellularLocation>
        <location evidence="2 12">Cell inner membrane</location>
        <topology evidence="2 12">Single-pass membrane protein</topology>
    </subcellularLocation>
</comment>
<accession>A0A251X259</accession>
<dbReference type="RefSeq" id="WP_086450310.1">
    <property type="nucleotide sequence ID" value="NZ_MSPP01000001.1"/>
</dbReference>
<dbReference type="AlphaFoldDB" id="A0A251X259"/>
<proteinExistence type="inferred from homology"/>
<dbReference type="Pfam" id="PF04995">
    <property type="entry name" value="CcmD"/>
    <property type="match status" value="1"/>
</dbReference>
<evidence type="ECO:0000256" key="6">
    <source>
        <dbReference type="ARBA" id="ARBA00022475"/>
    </source>
</evidence>
<dbReference type="EMBL" id="MSPP01000001">
    <property type="protein sequence ID" value="OUD10661.1"/>
    <property type="molecule type" value="Genomic_DNA"/>
</dbReference>
<protein>
    <recommendedName>
        <fullName evidence="4 12">Heme exporter protein D</fullName>
    </recommendedName>
</protein>
<keyword evidence="5 12" id="KW-0813">Transport</keyword>
<evidence type="ECO:0000313" key="13">
    <source>
        <dbReference type="EMBL" id="OUD10661.1"/>
    </source>
</evidence>
<dbReference type="GO" id="GO:0005886">
    <property type="term" value="C:plasma membrane"/>
    <property type="evidence" value="ECO:0007669"/>
    <property type="project" value="UniProtKB-SubCell"/>
</dbReference>
<name>A0A251X259_9RHOB</name>
<dbReference type="GO" id="GO:0017004">
    <property type="term" value="P:cytochrome complex assembly"/>
    <property type="evidence" value="ECO:0007669"/>
    <property type="project" value="UniProtKB-KW"/>
</dbReference>
<evidence type="ECO:0000256" key="10">
    <source>
        <dbReference type="ARBA" id="ARBA00022989"/>
    </source>
</evidence>
<evidence type="ECO:0000313" key="14">
    <source>
        <dbReference type="Proteomes" id="UP000194664"/>
    </source>
</evidence>
<organism evidence="13 14">
    <name type="scientific">Marivivens niveibacter</name>
    <dbReference type="NCBI Taxonomy" id="1930667"/>
    <lineage>
        <taxon>Bacteria</taxon>
        <taxon>Pseudomonadati</taxon>
        <taxon>Pseudomonadota</taxon>
        <taxon>Alphaproteobacteria</taxon>
        <taxon>Rhodobacterales</taxon>
        <taxon>Paracoccaceae</taxon>
        <taxon>Marivivens group</taxon>
        <taxon>Marivivens</taxon>
    </lineage>
</organism>
<evidence type="ECO:0000256" key="12">
    <source>
        <dbReference type="RuleBase" id="RU363101"/>
    </source>
</evidence>
<keyword evidence="6 12" id="KW-1003">Cell membrane</keyword>
<dbReference type="NCBIfam" id="TIGR03141">
    <property type="entry name" value="cytochro_ccmD"/>
    <property type="match status" value="1"/>
</dbReference>
<reference evidence="13 14" key="1">
    <citation type="submission" date="2016-12" db="EMBL/GenBank/DDBJ databases">
        <title>The draft genome sequence of HSLHS2.</title>
        <authorList>
            <person name="Hu D."/>
            <person name="Wang L."/>
            <person name="Shao Z."/>
        </authorList>
    </citation>
    <scope>NUCLEOTIDE SEQUENCE [LARGE SCALE GENOMIC DNA]</scope>
    <source>
        <strain evidence="13">MCCC 1A06712</strain>
    </source>
</reference>
<evidence type="ECO:0000256" key="8">
    <source>
        <dbReference type="ARBA" id="ARBA00022692"/>
    </source>
</evidence>
<dbReference type="Proteomes" id="UP000194664">
    <property type="component" value="Unassembled WGS sequence"/>
</dbReference>
<evidence type="ECO:0000256" key="3">
    <source>
        <dbReference type="ARBA" id="ARBA00008741"/>
    </source>
</evidence>
<dbReference type="InterPro" id="IPR007078">
    <property type="entry name" value="Haem_export_protD_CcmD"/>
</dbReference>
<evidence type="ECO:0000256" key="5">
    <source>
        <dbReference type="ARBA" id="ARBA00022448"/>
    </source>
</evidence>
<keyword evidence="8 12" id="KW-0812">Transmembrane</keyword>
<keyword evidence="7 12" id="KW-0997">Cell inner membrane</keyword>
<keyword evidence="11 12" id="KW-0472">Membrane</keyword>
<evidence type="ECO:0000256" key="4">
    <source>
        <dbReference type="ARBA" id="ARBA00016461"/>
    </source>
</evidence>
<evidence type="ECO:0000256" key="1">
    <source>
        <dbReference type="ARBA" id="ARBA00002442"/>
    </source>
</evidence>
<gene>
    <name evidence="13" type="ORF">BVC71_04005</name>
</gene>
<sequence length="48" mass="5257">MIDFGKHTFHVWASYGVTITLLVGLVVISLRQSTKAKARLAEIEGKNG</sequence>
<evidence type="ECO:0000256" key="9">
    <source>
        <dbReference type="ARBA" id="ARBA00022748"/>
    </source>
</evidence>
<comment type="similarity">
    <text evidence="3 12">Belongs to the CcmD/CycX/HelD family.</text>
</comment>
<comment type="caution">
    <text evidence="13">The sequence shown here is derived from an EMBL/GenBank/DDBJ whole genome shotgun (WGS) entry which is preliminary data.</text>
</comment>
<evidence type="ECO:0000256" key="2">
    <source>
        <dbReference type="ARBA" id="ARBA00004377"/>
    </source>
</evidence>
<dbReference type="GO" id="GO:0015886">
    <property type="term" value="P:heme transport"/>
    <property type="evidence" value="ECO:0007669"/>
    <property type="project" value="InterPro"/>
</dbReference>
<evidence type="ECO:0000256" key="7">
    <source>
        <dbReference type="ARBA" id="ARBA00022519"/>
    </source>
</evidence>
<keyword evidence="10 12" id="KW-1133">Transmembrane helix</keyword>